<evidence type="ECO:0000313" key="1">
    <source>
        <dbReference type="EMBL" id="AJQ96437.1"/>
    </source>
</evidence>
<dbReference type="RefSeq" id="WP_044618440.1">
    <property type="nucleotide sequence ID" value="NZ_CP007142.1"/>
</dbReference>
<reference evidence="1 2" key="1">
    <citation type="submission" date="2014-01" db="EMBL/GenBank/DDBJ databases">
        <title>Full genme sequencing of cellulolytic bacterium Gynuella sunshinyii YC6258T gen. nov., sp. nov.</title>
        <authorList>
            <person name="Khan H."/>
            <person name="Chung E.J."/>
            <person name="Chung Y.R."/>
        </authorList>
    </citation>
    <scope>NUCLEOTIDE SEQUENCE [LARGE SCALE GENOMIC DNA]</scope>
    <source>
        <strain evidence="1 2">YC6258</strain>
    </source>
</reference>
<accession>A0A0C5VP51</accession>
<protein>
    <submittedName>
        <fullName evidence="1">Uncharacterized protein</fullName>
    </submittedName>
</protein>
<dbReference type="STRING" id="1445510.YC6258_04405"/>
<dbReference type="AlphaFoldDB" id="A0A0C5VP51"/>
<keyword evidence="2" id="KW-1185">Reference proteome</keyword>
<dbReference type="EMBL" id="CP007142">
    <property type="protein sequence ID" value="AJQ96437.1"/>
    <property type="molecule type" value="Genomic_DNA"/>
</dbReference>
<dbReference type="Proteomes" id="UP000032266">
    <property type="component" value="Chromosome"/>
</dbReference>
<evidence type="ECO:0000313" key="2">
    <source>
        <dbReference type="Proteomes" id="UP000032266"/>
    </source>
</evidence>
<sequence>MRRFLKTSFFLILIVMGLLFALGLWVSDARAVVQSKPALNFSDLKRMQALWEKYQPGHLKTGSRYVLDLTERESNLALALLLAQYGVDENLNIRVESTVAGVVTHLSYPLFSSTFRYLNLDVVWQVIPGEFPSVTSISLSNLSLPDAVIRYVNRRIRDRVPESVQDQWQKVRLSIVPTSQGVSIGLTWFPLLSEQLVTFDTTQEQMKASKFLKVIHQVNTRFEDRSEIAEWLAAVIDAARPGSEDLKVFLTVIAQYVAGNSVNSLFDLKSQDPAAIRFYLSGHRDLARHFVFSALLAAQTTADSAKQVGLFKELSDSDNKDSGYSGIDLLANQAGISFYLLLVKAIESDQLELFVENLKNRPVMLDRDALRALDSEPREFWSQSRIDELLASIPFFR</sequence>
<dbReference type="OrthoDB" id="9997at2"/>
<gene>
    <name evidence="1" type="ORF">YC6258_04405</name>
</gene>
<name>A0A0C5VP51_9GAMM</name>
<dbReference type="KEGG" id="gsn:YC6258_04405"/>
<proteinExistence type="predicted"/>
<dbReference type="HOGENOM" id="CLU_694012_0_0_6"/>
<organism evidence="1 2">
    <name type="scientific">Gynuella sunshinyii YC6258</name>
    <dbReference type="NCBI Taxonomy" id="1445510"/>
    <lineage>
        <taxon>Bacteria</taxon>
        <taxon>Pseudomonadati</taxon>
        <taxon>Pseudomonadota</taxon>
        <taxon>Gammaproteobacteria</taxon>
        <taxon>Oceanospirillales</taxon>
        <taxon>Saccharospirillaceae</taxon>
        <taxon>Gynuella</taxon>
    </lineage>
</organism>